<evidence type="ECO:0000259" key="3">
    <source>
        <dbReference type="PROSITE" id="PS51019"/>
    </source>
</evidence>
<sequence>MVSTIINARCWCHVIVFLTLVAVYVCGFGTGAPQNACGSMIPQHGEQSGTLEMQSMDTSPYSLNVSRAEFEPGEEIYVEVTGDIFRGILVQAHEPQSDTPVGTFGPPPDGAQHLACSSERDSLTHTNSNLKTRITFTWIAPQAGSIPGGAVEFVATIVQSVDVFWTDVLSQQIYLADSGHDYTTDPEGGTSDSGDLEDEPWTRLTYSQNTIEIVTEMERGEDDVTISDNGVITDGSEVANEYNEVSTDEDAAVVETSDDDDVTMLEGTTGDKRE</sequence>
<name>A0ABM0MRI3_SACKO</name>
<keyword evidence="2" id="KW-1133">Transmembrane helix</keyword>
<feature type="region of interest" description="Disordered" evidence="1">
    <location>
        <begin position="180"/>
        <end position="199"/>
    </location>
</feature>
<reference evidence="5" key="1">
    <citation type="submission" date="2025-08" db="UniProtKB">
        <authorList>
            <consortium name="RefSeq"/>
        </authorList>
    </citation>
    <scope>IDENTIFICATION</scope>
    <source>
        <tissue evidence="5">Testes</tissue>
    </source>
</reference>
<keyword evidence="2" id="KW-0812">Transmembrane</keyword>
<dbReference type="PROSITE" id="PS51019">
    <property type="entry name" value="REELIN"/>
    <property type="match status" value="1"/>
</dbReference>
<gene>
    <name evidence="5" type="primary">LOC102808813</name>
</gene>
<dbReference type="PANTHER" id="PTHR45828:SF33">
    <property type="entry name" value="DOMON DOMAIN-CONTAINING PROTEIN"/>
    <property type="match status" value="1"/>
</dbReference>
<feature type="domain" description="Reelin" evidence="3">
    <location>
        <begin position="22"/>
        <end position="186"/>
    </location>
</feature>
<feature type="transmembrane region" description="Helical" evidence="2">
    <location>
        <begin position="12"/>
        <end position="32"/>
    </location>
</feature>
<dbReference type="CDD" id="cd08544">
    <property type="entry name" value="Reeler"/>
    <property type="match status" value="1"/>
</dbReference>
<keyword evidence="2" id="KW-0472">Membrane</keyword>
<dbReference type="InterPro" id="IPR042307">
    <property type="entry name" value="Reeler_sf"/>
</dbReference>
<dbReference type="PANTHER" id="PTHR45828">
    <property type="entry name" value="CYTOCHROME B561/FERRIC REDUCTASE TRANSMEMBRANE"/>
    <property type="match status" value="1"/>
</dbReference>
<evidence type="ECO:0000313" key="5">
    <source>
        <dbReference type="RefSeq" id="XP_006822624.1"/>
    </source>
</evidence>
<evidence type="ECO:0000313" key="4">
    <source>
        <dbReference type="Proteomes" id="UP000694865"/>
    </source>
</evidence>
<organism evidence="4 5">
    <name type="scientific">Saccoglossus kowalevskii</name>
    <name type="common">Acorn worm</name>
    <dbReference type="NCBI Taxonomy" id="10224"/>
    <lineage>
        <taxon>Eukaryota</taxon>
        <taxon>Metazoa</taxon>
        <taxon>Hemichordata</taxon>
        <taxon>Enteropneusta</taxon>
        <taxon>Harrimaniidae</taxon>
        <taxon>Saccoglossus</taxon>
    </lineage>
</organism>
<dbReference type="InterPro" id="IPR051237">
    <property type="entry name" value="Ferric-chelate_Red/DefProt"/>
</dbReference>
<dbReference type="RefSeq" id="XP_006822624.1">
    <property type="nucleotide sequence ID" value="XM_006822561.1"/>
</dbReference>
<dbReference type="Gene3D" id="2.60.40.4060">
    <property type="entry name" value="Reeler domain"/>
    <property type="match status" value="1"/>
</dbReference>
<keyword evidence="4" id="KW-1185">Reference proteome</keyword>
<evidence type="ECO:0000256" key="2">
    <source>
        <dbReference type="SAM" id="Phobius"/>
    </source>
</evidence>
<protein>
    <submittedName>
        <fullName evidence="5">Defense protein 1-like</fullName>
    </submittedName>
</protein>
<dbReference type="GeneID" id="102808813"/>
<feature type="non-terminal residue" evidence="5">
    <location>
        <position position="274"/>
    </location>
</feature>
<accession>A0ABM0MRI3</accession>
<dbReference type="Pfam" id="PF02014">
    <property type="entry name" value="Reeler"/>
    <property type="match status" value="1"/>
</dbReference>
<evidence type="ECO:0000256" key="1">
    <source>
        <dbReference type="SAM" id="MobiDB-lite"/>
    </source>
</evidence>
<proteinExistence type="predicted"/>
<dbReference type="InterPro" id="IPR002861">
    <property type="entry name" value="Reeler_dom"/>
</dbReference>
<dbReference type="Proteomes" id="UP000694865">
    <property type="component" value="Unplaced"/>
</dbReference>